<dbReference type="KEGG" id="smai:EXU30_18610"/>
<evidence type="ECO:0000256" key="1">
    <source>
        <dbReference type="SAM" id="SignalP"/>
    </source>
</evidence>
<feature type="signal peptide" evidence="1">
    <location>
        <begin position="1"/>
        <end position="23"/>
    </location>
</feature>
<dbReference type="EMBL" id="CP036200">
    <property type="protein sequence ID" value="QBF84451.1"/>
    <property type="molecule type" value="Genomic_DNA"/>
</dbReference>
<name>A0A411PLT1_9GAMM</name>
<proteinExistence type="predicted"/>
<gene>
    <name evidence="2" type="ORF">EXU30_18610</name>
</gene>
<accession>A0A411PLT1</accession>
<evidence type="ECO:0000313" key="2">
    <source>
        <dbReference type="EMBL" id="QBF84451.1"/>
    </source>
</evidence>
<keyword evidence="1" id="KW-0732">Signal</keyword>
<dbReference type="SUPFAM" id="SSF56935">
    <property type="entry name" value="Porins"/>
    <property type="match status" value="1"/>
</dbReference>
<dbReference type="OrthoDB" id="197869at2"/>
<evidence type="ECO:0000313" key="3">
    <source>
        <dbReference type="Proteomes" id="UP000291106"/>
    </source>
</evidence>
<reference evidence="2 3" key="1">
    <citation type="submission" date="2019-02" db="EMBL/GenBank/DDBJ databases">
        <title>Shewanella sp. D4-2 isolated from Dokdo Island.</title>
        <authorList>
            <person name="Baek K."/>
        </authorList>
    </citation>
    <scope>NUCLEOTIDE SEQUENCE [LARGE SCALE GENOMIC DNA]</scope>
    <source>
        <strain evidence="2 3">D4-2</strain>
    </source>
</reference>
<dbReference type="RefSeq" id="WP_130602575.1">
    <property type="nucleotide sequence ID" value="NZ_CP036200.1"/>
</dbReference>
<keyword evidence="3" id="KW-1185">Reference proteome</keyword>
<evidence type="ECO:0008006" key="4">
    <source>
        <dbReference type="Google" id="ProtNLM"/>
    </source>
</evidence>
<sequence length="394" mass="43734">MYFTLKTLPVAISIAMLPIAAQANQPNNDERVAKLEQQVASLQKQQNDSLKDKFHFNGFISLGYVSANNSAGYAGATTAANFEEESKFGFQGTFDISDNTQAVMQLMMRGENNWDIEAEWAYLSHRFDNGIQARAGKLRRPLFMYSDYLDVGYAQPFARPPEEVYGGVPLSTYTGGDISYDIEFEDSTISLQGFGGQSDVDNGIAKLDLTNFVGANATWTDMTWTVRGVYAQSDFDGYIGTPQGQFDIDHSKATFKGIGLGYDNGNFFMVSEVTQMKIEGVLSDNDAGYITLGYRINQFSPYVTAAFLKTTDDDERAAINPALGYGFDEQRTTYSAGIRWDALDNLAIKFDVTYAHDFDGTHGGLVNNKQYDYTSNSFKYDSTTVYTIKLDAVF</sequence>
<protein>
    <recommendedName>
        <fullName evidence="4">Porin</fullName>
    </recommendedName>
</protein>
<dbReference type="AlphaFoldDB" id="A0A411PLT1"/>
<dbReference type="Proteomes" id="UP000291106">
    <property type="component" value="Chromosome"/>
</dbReference>
<feature type="chain" id="PRO_5018978580" description="Porin" evidence="1">
    <location>
        <begin position="24"/>
        <end position="394"/>
    </location>
</feature>
<organism evidence="2 3">
    <name type="scientific">Shewanella maritima</name>
    <dbReference type="NCBI Taxonomy" id="2520507"/>
    <lineage>
        <taxon>Bacteria</taxon>
        <taxon>Pseudomonadati</taxon>
        <taxon>Pseudomonadota</taxon>
        <taxon>Gammaproteobacteria</taxon>
        <taxon>Alteromonadales</taxon>
        <taxon>Shewanellaceae</taxon>
        <taxon>Shewanella</taxon>
    </lineage>
</organism>